<proteinExistence type="inferred from homology"/>
<dbReference type="Gene3D" id="3.30.560.10">
    <property type="entry name" value="Glucose Oxidase, domain 3"/>
    <property type="match status" value="1"/>
</dbReference>
<evidence type="ECO:0000256" key="1">
    <source>
        <dbReference type="ARBA" id="ARBA00010790"/>
    </source>
</evidence>
<dbReference type="Pfam" id="PF00732">
    <property type="entry name" value="GMC_oxred_N"/>
    <property type="match status" value="1"/>
</dbReference>
<evidence type="ECO:0000313" key="6">
    <source>
        <dbReference type="Proteomes" id="UP001430848"/>
    </source>
</evidence>
<dbReference type="Pfam" id="PF05199">
    <property type="entry name" value="GMC_oxred_C"/>
    <property type="match status" value="1"/>
</dbReference>
<dbReference type="PIRSF" id="PIRSF000137">
    <property type="entry name" value="Alcohol_oxidase"/>
    <property type="match status" value="1"/>
</dbReference>
<keyword evidence="2" id="KW-0285">Flavoprotein</keyword>
<dbReference type="SUPFAM" id="SSF54373">
    <property type="entry name" value="FAD-linked reductases, C-terminal domain"/>
    <property type="match status" value="1"/>
</dbReference>
<dbReference type="PANTHER" id="PTHR11552">
    <property type="entry name" value="GLUCOSE-METHANOL-CHOLINE GMC OXIDOREDUCTASE"/>
    <property type="match status" value="1"/>
</dbReference>
<accession>A0ABR1NNA4</accession>
<feature type="domain" description="Glucose-methanol-choline oxidoreductase N-terminal" evidence="3">
    <location>
        <begin position="15"/>
        <end position="38"/>
    </location>
</feature>
<name>A0ABR1NNA4_DIAER</name>
<dbReference type="InterPro" id="IPR012132">
    <property type="entry name" value="GMC_OxRdtase"/>
</dbReference>
<keyword evidence="2" id="KW-0274">FAD</keyword>
<evidence type="ECO:0000259" key="4">
    <source>
        <dbReference type="PROSITE" id="PS00624"/>
    </source>
</evidence>
<evidence type="ECO:0000256" key="2">
    <source>
        <dbReference type="RuleBase" id="RU003968"/>
    </source>
</evidence>
<organism evidence="5 6">
    <name type="scientific">Diaporthe eres</name>
    <name type="common">Phomopsis oblonga</name>
    <dbReference type="NCBI Taxonomy" id="83184"/>
    <lineage>
        <taxon>Eukaryota</taxon>
        <taxon>Fungi</taxon>
        <taxon>Dikarya</taxon>
        <taxon>Ascomycota</taxon>
        <taxon>Pezizomycotina</taxon>
        <taxon>Sordariomycetes</taxon>
        <taxon>Sordariomycetidae</taxon>
        <taxon>Diaporthales</taxon>
        <taxon>Diaporthaceae</taxon>
        <taxon>Diaporthe</taxon>
        <taxon>Diaporthe eres species complex</taxon>
    </lineage>
</organism>
<dbReference type="PROSITE" id="PS00623">
    <property type="entry name" value="GMC_OXRED_1"/>
    <property type="match status" value="1"/>
</dbReference>
<protein>
    <recommendedName>
        <fullName evidence="3 4">Glucose-methanol-choline oxidoreductase N-terminal domain-containing protein</fullName>
    </recommendedName>
</protein>
<dbReference type="InterPro" id="IPR007867">
    <property type="entry name" value="GMC_OxRtase_C"/>
</dbReference>
<dbReference type="PANTHER" id="PTHR11552:SF210">
    <property type="entry name" value="GLUCOSE-METHANOL-CHOLINE OXIDOREDUCTASE N-TERMINAL DOMAIN-CONTAINING PROTEIN-RELATED"/>
    <property type="match status" value="1"/>
</dbReference>
<dbReference type="InterPro" id="IPR036188">
    <property type="entry name" value="FAD/NAD-bd_sf"/>
</dbReference>
<comment type="similarity">
    <text evidence="1 2">Belongs to the GMC oxidoreductase family.</text>
</comment>
<evidence type="ECO:0000259" key="3">
    <source>
        <dbReference type="PROSITE" id="PS00623"/>
    </source>
</evidence>
<feature type="domain" description="Glucose-methanol-choline oxidoreductase N-terminal" evidence="4">
    <location>
        <begin position="203"/>
        <end position="217"/>
    </location>
</feature>
<dbReference type="EMBL" id="JAKNSF020000187">
    <property type="protein sequence ID" value="KAK7708283.1"/>
    <property type="molecule type" value="Genomic_DNA"/>
</dbReference>
<dbReference type="Gene3D" id="3.50.50.60">
    <property type="entry name" value="FAD/NAD(P)-binding domain"/>
    <property type="match status" value="1"/>
</dbReference>
<dbReference type="Proteomes" id="UP001430848">
    <property type="component" value="Unassembled WGS sequence"/>
</dbReference>
<dbReference type="SUPFAM" id="SSF51905">
    <property type="entry name" value="FAD/NAD(P)-binding domain"/>
    <property type="match status" value="1"/>
</dbReference>
<sequence length="539" mass="58026">MVAGMNNRSVTVNQGKALGGSSAINAQIFAPPTKANFDAWETLGNEGWDWNSLQKNMTKAYTYPPVESQLEAALGVDGWTAKNDTAQGPIQTSFPKLAVHDAWAKTMKTLGYSMAYDPFLGAASGSFSIHHSVDPVTKERSYSASAYYQPYKDHENLVLITNAHVDKILFDREGGIKASGVQYTHNGITQTASVTKEVVLAAGTLQSPKILELSGIGDAKLLAKHGIERIRDIPGVGENLQDHLACGISYEAVDSLETLDALARQEPEAIGQALQEYATSQTGLLTSIGIETYAYLPILDRLSQDSPGYKKLSKLLDDNQPPESDHRASALYSLVRKTLLDPKAPSGVHMTMRAQNADPVDLEWSPNSPTGPVPGKFLTLAAVLSHPLSLGTTHIRSANPTDAPAIDPAYLSNPVDAEVFASHVLQIEQLAASEPLSSTFLKQPLRRRDPASDLRGDLDKAERFARTSGISMWHPAGTCAMLPLDKRGVVDSALRVHGVQGLRVVDASVMPLISNANLQSVVYGIAERAADLIKATWST</sequence>
<keyword evidence="6" id="KW-1185">Reference proteome</keyword>
<reference evidence="5 6" key="1">
    <citation type="submission" date="2024-02" db="EMBL/GenBank/DDBJ databases">
        <title>De novo assembly and annotation of 12 fungi associated with fruit tree decline syndrome in Ontario, Canada.</title>
        <authorList>
            <person name="Sulman M."/>
            <person name="Ellouze W."/>
            <person name="Ilyukhin E."/>
        </authorList>
    </citation>
    <scope>NUCLEOTIDE SEQUENCE [LARGE SCALE GENOMIC DNA]</scope>
    <source>
        <strain evidence="5 6">M169</strain>
    </source>
</reference>
<comment type="caution">
    <text evidence="5">The sequence shown here is derived from an EMBL/GenBank/DDBJ whole genome shotgun (WGS) entry which is preliminary data.</text>
</comment>
<dbReference type="PROSITE" id="PS00624">
    <property type="entry name" value="GMC_OXRED_2"/>
    <property type="match status" value="1"/>
</dbReference>
<gene>
    <name evidence="5" type="ORF">SLS63_013530</name>
</gene>
<dbReference type="InterPro" id="IPR000172">
    <property type="entry name" value="GMC_OxRdtase_N"/>
</dbReference>
<evidence type="ECO:0000313" key="5">
    <source>
        <dbReference type="EMBL" id="KAK7708283.1"/>
    </source>
</evidence>